<dbReference type="PRINTS" id="PR00707">
    <property type="entry name" value="UBCTHYDRLASE"/>
</dbReference>
<dbReference type="PANTHER" id="PTHR10589">
    <property type="entry name" value="UBIQUITIN CARBOXYL-TERMINAL HYDROLASE"/>
    <property type="match status" value="1"/>
</dbReference>
<protein>
    <recommendedName>
        <fullName evidence="8">Ubiquitin carboxyl-terminal hydrolase</fullName>
        <ecNumber evidence="8">3.4.19.12</ecNumber>
    </recommendedName>
</protein>
<evidence type="ECO:0000259" key="9">
    <source>
        <dbReference type="PROSITE" id="PS52048"/>
    </source>
</evidence>
<sequence length="236" mass="25331">MTSRWVPLESSPDILNAWSKKAGLAGRSRFEDVYGLSDDLLGMVSQPVKAVILLFPISPESEARRKQEDEEILAKGQPGLDPTILWIKQTISNACGTMGLIHAIANSSVTLSPGSALSKFIEQCEGKTPEERAKLLETTPLFADIHAQAASSGQSAVPTDLDTNLHFTCFVAAPSSRGDDRADSSMRLVELDGRRTGPIDRGESTDLLKDAAKVVQDVYMGGSPSLSFSLIALCEP</sequence>
<dbReference type="FunFam" id="3.40.532.10:FF:000006">
    <property type="entry name" value="Ubiquitin carboxyl-terminal hydrolase"/>
    <property type="match status" value="1"/>
</dbReference>
<dbReference type="InterPro" id="IPR036959">
    <property type="entry name" value="Peptidase_C12_UCH_sf"/>
</dbReference>
<evidence type="ECO:0000256" key="5">
    <source>
        <dbReference type="ARBA" id="ARBA00022801"/>
    </source>
</evidence>
<feature type="active site" description="Nucleophile" evidence="7">
    <location>
        <position position="95"/>
    </location>
</feature>
<dbReference type="SUPFAM" id="SSF54001">
    <property type="entry name" value="Cysteine proteinases"/>
    <property type="match status" value="1"/>
</dbReference>
<keyword evidence="11" id="KW-1185">Reference proteome</keyword>
<feature type="domain" description="UCH catalytic" evidence="9">
    <location>
        <begin position="4"/>
        <end position="235"/>
    </location>
</feature>
<evidence type="ECO:0000313" key="11">
    <source>
        <dbReference type="Proteomes" id="UP001221142"/>
    </source>
</evidence>
<dbReference type="Pfam" id="PF01088">
    <property type="entry name" value="Peptidase_C12"/>
    <property type="match status" value="1"/>
</dbReference>
<keyword evidence="4 7" id="KW-0833">Ubl conjugation pathway</keyword>
<evidence type="ECO:0000256" key="6">
    <source>
        <dbReference type="ARBA" id="ARBA00022807"/>
    </source>
</evidence>
<evidence type="ECO:0000256" key="1">
    <source>
        <dbReference type="ARBA" id="ARBA00000707"/>
    </source>
</evidence>
<keyword evidence="6 7" id="KW-0788">Thiol protease</keyword>
<gene>
    <name evidence="10" type="ORF">FB45DRAFT_103517</name>
</gene>
<dbReference type="GO" id="GO:0005737">
    <property type="term" value="C:cytoplasm"/>
    <property type="evidence" value="ECO:0007669"/>
    <property type="project" value="TreeGrafter"/>
</dbReference>
<comment type="similarity">
    <text evidence="2 7 8">Belongs to the peptidase C12 family.</text>
</comment>
<dbReference type="PROSITE" id="PS52048">
    <property type="entry name" value="UCH_DOMAIN"/>
    <property type="match status" value="1"/>
</dbReference>
<keyword evidence="3 7" id="KW-0645">Protease</keyword>
<dbReference type="Proteomes" id="UP001221142">
    <property type="component" value="Unassembled WGS sequence"/>
</dbReference>
<dbReference type="GO" id="GO:0004843">
    <property type="term" value="F:cysteine-type deubiquitinase activity"/>
    <property type="evidence" value="ECO:0007669"/>
    <property type="project" value="UniProtKB-UniRule"/>
</dbReference>
<dbReference type="PROSITE" id="PS00140">
    <property type="entry name" value="UCH_1"/>
    <property type="match status" value="1"/>
</dbReference>
<dbReference type="InterPro" id="IPR057254">
    <property type="entry name" value="UCH_AS"/>
</dbReference>
<evidence type="ECO:0000256" key="8">
    <source>
        <dbReference type="RuleBase" id="RU361215"/>
    </source>
</evidence>
<name>A0AAD7BKC3_9AGAR</name>
<reference evidence="10" key="1">
    <citation type="submission" date="2023-03" db="EMBL/GenBank/DDBJ databases">
        <title>Massive genome expansion in bonnet fungi (Mycena s.s.) driven by repeated elements and novel gene families across ecological guilds.</title>
        <authorList>
            <consortium name="Lawrence Berkeley National Laboratory"/>
            <person name="Harder C.B."/>
            <person name="Miyauchi S."/>
            <person name="Viragh M."/>
            <person name="Kuo A."/>
            <person name="Thoen E."/>
            <person name="Andreopoulos B."/>
            <person name="Lu D."/>
            <person name="Skrede I."/>
            <person name="Drula E."/>
            <person name="Henrissat B."/>
            <person name="Morin E."/>
            <person name="Kohler A."/>
            <person name="Barry K."/>
            <person name="LaButti K."/>
            <person name="Morin E."/>
            <person name="Salamov A."/>
            <person name="Lipzen A."/>
            <person name="Mereny Z."/>
            <person name="Hegedus B."/>
            <person name="Baldrian P."/>
            <person name="Stursova M."/>
            <person name="Weitz H."/>
            <person name="Taylor A."/>
            <person name="Grigoriev I.V."/>
            <person name="Nagy L.G."/>
            <person name="Martin F."/>
            <person name="Kauserud H."/>
        </authorList>
    </citation>
    <scope>NUCLEOTIDE SEQUENCE</scope>
    <source>
        <strain evidence="10">9284</strain>
    </source>
</reference>
<feature type="active site" description="Proton donor" evidence="7">
    <location>
        <position position="166"/>
    </location>
</feature>
<organism evidence="10 11">
    <name type="scientific">Roridomyces roridus</name>
    <dbReference type="NCBI Taxonomy" id="1738132"/>
    <lineage>
        <taxon>Eukaryota</taxon>
        <taxon>Fungi</taxon>
        <taxon>Dikarya</taxon>
        <taxon>Basidiomycota</taxon>
        <taxon>Agaricomycotina</taxon>
        <taxon>Agaricomycetes</taxon>
        <taxon>Agaricomycetidae</taxon>
        <taxon>Agaricales</taxon>
        <taxon>Marasmiineae</taxon>
        <taxon>Mycenaceae</taxon>
        <taxon>Roridomyces</taxon>
    </lineage>
</organism>
<dbReference type="PANTHER" id="PTHR10589:SF17">
    <property type="entry name" value="UBIQUITIN CARBOXYL-TERMINAL HYDROLASE"/>
    <property type="match status" value="1"/>
</dbReference>
<keyword evidence="5 7" id="KW-0378">Hydrolase</keyword>
<feature type="site" description="Important for enzyme activity" evidence="7">
    <location>
        <position position="192"/>
    </location>
</feature>
<dbReference type="EC" id="3.4.19.12" evidence="8"/>
<feature type="site" description="Transition state stabilizer" evidence="7">
    <location>
        <position position="89"/>
    </location>
</feature>
<accession>A0AAD7BKC3</accession>
<comment type="catalytic activity">
    <reaction evidence="1 7 8">
        <text>Thiol-dependent hydrolysis of ester, thioester, amide, peptide and isopeptide bonds formed by the C-terminal Gly of ubiquitin (a 76-residue protein attached to proteins as an intracellular targeting signal).</text>
        <dbReference type="EC" id="3.4.19.12"/>
    </reaction>
</comment>
<evidence type="ECO:0000256" key="7">
    <source>
        <dbReference type="PROSITE-ProRule" id="PRU01393"/>
    </source>
</evidence>
<dbReference type="Gene3D" id="3.40.532.10">
    <property type="entry name" value="Peptidase C12, ubiquitin carboxyl-terminal hydrolase"/>
    <property type="match status" value="1"/>
</dbReference>
<evidence type="ECO:0000256" key="2">
    <source>
        <dbReference type="ARBA" id="ARBA00009326"/>
    </source>
</evidence>
<proteinExistence type="inferred from homology"/>
<dbReference type="GO" id="GO:0006511">
    <property type="term" value="P:ubiquitin-dependent protein catabolic process"/>
    <property type="evidence" value="ECO:0007669"/>
    <property type="project" value="UniProtKB-UniRule"/>
</dbReference>
<dbReference type="InterPro" id="IPR038765">
    <property type="entry name" value="Papain-like_cys_pep_sf"/>
</dbReference>
<comment type="caution">
    <text evidence="10">The sequence shown here is derived from an EMBL/GenBank/DDBJ whole genome shotgun (WGS) entry which is preliminary data.</text>
</comment>
<dbReference type="GO" id="GO:0016579">
    <property type="term" value="P:protein deubiquitination"/>
    <property type="evidence" value="ECO:0007669"/>
    <property type="project" value="TreeGrafter"/>
</dbReference>
<dbReference type="CDD" id="cd09616">
    <property type="entry name" value="Peptidase_C12_UCH_L1_L3"/>
    <property type="match status" value="1"/>
</dbReference>
<dbReference type="EMBL" id="JARKIF010000014">
    <property type="protein sequence ID" value="KAJ7623381.1"/>
    <property type="molecule type" value="Genomic_DNA"/>
</dbReference>
<dbReference type="AlphaFoldDB" id="A0AAD7BKC3"/>
<evidence type="ECO:0000256" key="4">
    <source>
        <dbReference type="ARBA" id="ARBA00022786"/>
    </source>
</evidence>
<dbReference type="InterPro" id="IPR001578">
    <property type="entry name" value="Peptidase_C12_UCH"/>
</dbReference>
<evidence type="ECO:0000313" key="10">
    <source>
        <dbReference type="EMBL" id="KAJ7623381.1"/>
    </source>
</evidence>
<evidence type="ECO:0000256" key="3">
    <source>
        <dbReference type="ARBA" id="ARBA00022670"/>
    </source>
</evidence>